<evidence type="ECO:0000256" key="1">
    <source>
        <dbReference type="SAM" id="SignalP"/>
    </source>
</evidence>
<dbReference type="Proteomes" id="UP000238326">
    <property type="component" value="Unassembled WGS sequence"/>
</dbReference>
<reference evidence="3 4" key="1">
    <citation type="submission" date="2018-03" db="EMBL/GenBank/DDBJ databases">
        <title>Comparative genomics illustrates the genes involved in a hyperalkaliphilic mechanisms of Serpentinomonas isolated from highly-alkaline calcium-rich serpentinized springs.</title>
        <authorList>
            <person name="Suzuki S."/>
            <person name="Ishii S."/>
            <person name="Walworth N."/>
            <person name="Bird L."/>
            <person name="Kuenen J.G."/>
            <person name="Nealson K.H."/>
        </authorList>
    </citation>
    <scope>NUCLEOTIDE SEQUENCE [LARGE SCALE GENOMIC DNA]</scope>
    <source>
        <strain evidence="3 4">83</strain>
    </source>
</reference>
<dbReference type="OrthoDB" id="8913661at2"/>
<feature type="signal peptide" evidence="1">
    <location>
        <begin position="1"/>
        <end position="23"/>
    </location>
</feature>
<evidence type="ECO:0000313" key="4">
    <source>
        <dbReference type="Proteomes" id="UP000238326"/>
    </source>
</evidence>
<comment type="caution">
    <text evidence="3">The sequence shown here is derived from an EMBL/GenBank/DDBJ whole genome shotgun (WGS) entry which is preliminary data.</text>
</comment>
<keyword evidence="1" id="KW-0732">Signal</keyword>
<name>A0A2S9KBA3_9BURK</name>
<dbReference type="AlphaFoldDB" id="A0A2S9KBA3"/>
<dbReference type="RefSeq" id="WP_105730739.1">
    <property type="nucleotide sequence ID" value="NZ_DAIPCI010000041.1"/>
</dbReference>
<keyword evidence="4" id="KW-1185">Reference proteome</keyword>
<feature type="chain" id="PRO_5015696270" description="BON domain-containing protein" evidence="1">
    <location>
        <begin position="24"/>
        <end position="99"/>
    </location>
</feature>
<dbReference type="InterPro" id="IPR007055">
    <property type="entry name" value="BON_dom"/>
</dbReference>
<accession>A0A2S9KBA3</accession>
<dbReference type="Pfam" id="PF04972">
    <property type="entry name" value="BON"/>
    <property type="match status" value="1"/>
</dbReference>
<dbReference type="PROSITE" id="PS50914">
    <property type="entry name" value="BON"/>
    <property type="match status" value="1"/>
</dbReference>
<evidence type="ECO:0000313" key="3">
    <source>
        <dbReference type="EMBL" id="PRD67707.1"/>
    </source>
</evidence>
<protein>
    <recommendedName>
        <fullName evidence="2">BON domain-containing protein</fullName>
    </recommendedName>
</protein>
<proteinExistence type="predicted"/>
<evidence type="ECO:0000259" key="2">
    <source>
        <dbReference type="PROSITE" id="PS50914"/>
    </source>
</evidence>
<organism evidence="3 4">
    <name type="scientific">Malikia spinosa</name>
    <dbReference type="NCBI Taxonomy" id="86180"/>
    <lineage>
        <taxon>Bacteria</taxon>
        <taxon>Pseudomonadati</taxon>
        <taxon>Pseudomonadota</taxon>
        <taxon>Betaproteobacteria</taxon>
        <taxon>Burkholderiales</taxon>
        <taxon>Comamonadaceae</taxon>
        <taxon>Malikia</taxon>
    </lineage>
</organism>
<dbReference type="EMBL" id="PVLR01000047">
    <property type="protein sequence ID" value="PRD67707.1"/>
    <property type="molecule type" value="Genomic_DNA"/>
</dbReference>
<sequence length="99" mass="10474">MKTSYSATLALTLAALGLSMAHAGETEIAAKARQTLTQEMGATAKDMTVAVDGNGVATLQGWAQEPKDVNQARYLVSRVEGVKTAHSTGVRTWSSTDKY</sequence>
<feature type="domain" description="BON" evidence="2">
    <location>
        <begin position="24"/>
        <end position="94"/>
    </location>
</feature>
<gene>
    <name evidence="3" type="ORF">C6P61_14990</name>
</gene>